<feature type="domain" description="Sushi" evidence="6">
    <location>
        <begin position="1342"/>
        <end position="1405"/>
    </location>
</feature>
<evidence type="ECO:0000256" key="3">
    <source>
        <dbReference type="ARBA" id="ARBA00023157"/>
    </source>
</evidence>
<evidence type="ECO:0000259" key="6">
    <source>
        <dbReference type="PROSITE" id="PS50923"/>
    </source>
</evidence>
<feature type="domain" description="Sushi" evidence="6">
    <location>
        <begin position="243"/>
        <end position="309"/>
    </location>
</feature>
<accession>A0ABP0H0V9</accession>
<sequence>MAGYILEGASVSLCTEGATPLDASFSNPVPNCKPNPKCDRIGIPRFGTRNCTPPLLRVLRADPETVCNFKCNPGYILRGDKISTCVEADNPLDSKFDNPIPVCMPDPMCTMIRTPRNGKKNCSENGEVVPAGTVCNFECDGGYVLEGSPVSTCNEALNPIDSSFDNPVPFCRPNPMCDLIGSPINGDKVCDQETPRVPPGTKCDFTCDEGYLLRGATRSTCRADPNPLDSVFDRPVPTCRSNPMCEIIGTPENGKKTCSEDGLVVPPETTCIFECDNGYILTGADMSTCQAAANPVDSAFDNEVPICKPDPMCDIIGIPEFGSKSCTPEEAPRVKPGTVCTFDCNKGYLLQGRPRSTCRKAPNPLKSAFDNPVPRCTANPMCELIGTPENGDKNCSVFDDVVPPGSFCEFTCEEGYVLDGDVRSTCEVTSVPTVAKFNRPVPRCRPNPMCETIGTPENGDKSCSPREEDTVRPDTVCSFTCDLGYKLEGDNKSTCTVSDADETKADFDKPAPTCRPDPMCDIIGIPEFGSKSCTPEEAPRVKPGTVCTFDCNEGYLLQGSPRSTCHEAPNPLKSAFDNPVPRCTANPMCELIGTPENGDKNCSVFDDVVPPGSFCEFTCEEGYVLDGDVRSTCEVTSVLTVAKFNRPVPRCRPNPMCEIIGTPENGDKSCSPREEDTVRPDTVCSFTCDPGYKLEGDNKSTCTVSDADETKADFDKPAPTCRPDPMCDIIGIPEFGSKSCTPEEAPRVKPGTVCTFDCNEGYLLQGSPRSTCHEAPNPLKSAFDNPVPRCTANPMCELIGTPENGDKNCSVFDDIVPPGSFCEFTCEKGYVLDGDVRSTCEVTSVPTVAKFNRPVPRCRPNPMCEIIGTPENGDKSCSPREEDIVRPDTVCSFTCDPGYELVGDNKSTCTVSDADETKAGFDKPVPTCRPDPMCDRIGIPRNGERTCQPTNLPQVPPDTVCSFTCNDGYSLVGSVRSTCREAANPLNSQFDEPVPRCTANPMCPIIRAPENGRRSCDQKGDLVPPGTQCSFGCDSGYVRVGPETSVCLVTDVETIAEFNRPVPICRPNPMCEIIGAPENGDKTCTQQRDLVLPDTICNFTCDDGYRLDGSIESVCLVTDVETEAEFNNPVPTCRPNPMCDIIGTPTNGDKTCTQDGDVVRPDTVCEFTCDRGYLLTGSEKSTCVVGPRPIDASFDNDVPVCTPNPKCNLIGTPVNGEKVCTPSEARVVDPGTVCNFGCNEGYVLQGEKISTCVEGRTPLDAAFDNPVPICRPLPECDALGNPINGVTTCTQTGATVDLDTVCTFTCNAGFTRTGPERSTCLPETPEQLTAKFDNPLPSCVAGECDELKPEPNAEIDCTDANNLNSVCTYICEEDRGFMLFPSDLSSTKCLPENATWSKPLPCCVPNCPMVYMDLVLVLDSSGSIGQTPWGLLLAFVERFIRGLDIGPDRTEVAIFTFSDDVDKRHAIELSDNKRSIIRRVRRLPWLAGETNTGAALRYTRQEVLRHDHSIRADPEYRSEVVDVTLLITDGQATDTVLPHARRLRSIADVYVVGVEPSVGFINRQELNAMAGDPRRVRFVDEGYAGLTEDFAMDLMALICGEPKCDREE</sequence>
<evidence type="ECO:0008006" key="9">
    <source>
        <dbReference type="Google" id="ProtNLM"/>
    </source>
</evidence>
<feature type="domain" description="Sushi" evidence="6">
    <location>
        <begin position="668"/>
        <end position="723"/>
    </location>
</feature>
<keyword evidence="8" id="KW-1185">Reference proteome</keyword>
<comment type="caution">
    <text evidence="7">The sequence shown here is derived from an EMBL/GenBank/DDBJ whole genome shotgun (WGS) entry which is preliminary data.</text>
</comment>
<dbReference type="PROSITE" id="PS50234">
    <property type="entry name" value="VWFA"/>
    <property type="match status" value="1"/>
</dbReference>
<keyword evidence="4" id="KW-0768">Sushi</keyword>
<evidence type="ECO:0000259" key="5">
    <source>
        <dbReference type="PROSITE" id="PS50234"/>
    </source>
</evidence>
<feature type="domain" description="Sushi" evidence="6">
    <location>
        <begin position="324"/>
        <end position="378"/>
    </location>
</feature>
<dbReference type="CDD" id="cd01450">
    <property type="entry name" value="vWFA_subfamily_ECM"/>
    <property type="match status" value="1"/>
</dbReference>
<feature type="domain" description="Sushi" evidence="6">
    <location>
        <begin position="875"/>
        <end position="930"/>
    </location>
</feature>
<dbReference type="PANTHER" id="PTHR45656:SF4">
    <property type="entry name" value="PROTEIN CBR-CLEC-78"/>
    <property type="match status" value="1"/>
</dbReference>
<name>A0ABP0H0V9_CLALP</name>
<comment type="caution">
    <text evidence="4">Lacks conserved residue(s) required for the propagation of feature annotation.</text>
</comment>
<dbReference type="SUPFAM" id="SSF57535">
    <property type="entry name" value="Complement control module/SCR domain"/>
    <property type="match status" value="19"/>
</dbReference>
<dbReference type="InterPro" id="IPR035976">
    <property type="entry name" value="Sushi/SCR/CCP_sf"/>
</dbReference>
<feature type="domain" description="Sushi" evidence="6">
    <location>
        <begin position="945"/>
        <end position="999"/>
    </location>
</feature>
<gene>
    <name evidence="7" type="ORF">CVLEPA_LOCUS30724</name>
</gene>
<organism evidence="7 8">
    <name type="scientific">Clavelina lepadiformis</name>
    <name type="common">Light-bulb sea squirt</name>
    <name type="synonym">Ascidia lepadiformis</name>
    <dbReference type="NCBI Taxonomy" id="159417"/>
    <lineage>
        <taxon>Eukaryota</taxon>
        <taxon>Metazoa</taxon>
        <taxon>Chordata</taxon>
        <taxon>Tunicata</taxon>
        <taxon>Ascidiacea</taxon>
        <taxon>Aplousobranchia</taxon>
        <taxon>Clavelinidae</taxon>
        <taxon>Clavelina</taxon>
    </lineage>
</organism>
<dbReference type="SMART" id="SM00327">
    <property type="entry name" value="VWA"/>
    <property type="match status" value="1"/>
</dbReference>
<feature type="domain" description="Sushi" evidence="6">
    <location>
        <begin position="107"/>
        <end position="173"/>
    </location>
</feature>
<evidence type="ECO:0000313" key="8">
    <source>
        <dbReference type="Proteomes" id="UP001642483"/>
    </source>
</evidence>
<protein>
    <recommendedName>
        <fullName evidence="9">VWFA domain-containing protein</fullName>
    </recommendedName>
</protein>
<feature type="domain" description="Sushi" evidence="6">
    <location>
        <begin position="175"/>
        <end position="241"/>
    </location>
</feature>
<feature type="domain" description="Sushi" evidence="6">
    <location>
        <begin position="531"/>
        <end position="585"/>
    </location>
</feature>
<dbReference type="Gene3D" id="2.10.70.10">
    <property type="entry name" value="Complement Module, domain 1"/>
    <property type="match status" value="20"/>
</dbReference>
<keyword evidence="2" id="KW-0677">Repeat</keyword>
<dbReference type="PROSITE" id="PS50923">
    <property type="entry name" value="SUSHI"/>
    <property type="match status" value="14"/>
</dbReference>
<proteinExistence type="predicted"/>
<dbReference type="InterPro" id="IPR000436">
    <property type="entry name" value="Sushi_SCR_CCP_dom"/>
</dbReference>
<dbReference type="Gene3D" id="3.40.50.410">
    <property type="entry name" value="von Willebrand factor, type A domain"/>
    <property type="match status" value="1"/>
</dbReference>
<dbReference type="InterPro" id="IPR036465">
    <property type="entry name" value="vWFA_dom_sf"/>
</dbReference>
<feature type="domain" description="VWFA" evidence="5">
    <location>
        <begin position="1413"/>
        <end position="1594"/>
    </location>
</feature>
<dbReference type="Proteomes" id="UP001642483">
    <property type="component" value="Unassembled WGS sequence"/>
</dbReference>
<keyword evidence="3" id="KW-1015">Disulfide bond</keyword>
<dbReference type="InterPro" id="IPR000742">
    <property type="entry name" value="EGF"/>
</dbReference>
<evidence type="ECO:0000256" key="4">
    <source>
        <dbReference type="PROSITE-ProRule" id="PRU00302"/>
    </source>
</evidence>
<reference evidence="7 8" key="1">
    <citation type="submission" date="2024-02" db="EMBL/GenBank/DDBJ databases">
        <authorList>
            <person name="Daric V."/>
            <person name="Darras S."/>
        </authorList>
    </citation>
    <scope>NUCLEOTIDE SEQUENCE [LARGE SCALE GENOMIC DNA]</scope>
</reference>
<dbReference type="SMART" id="SM00032">
    <property type="entry name" value="CCP"/>
    <property type="match status" value="20"/>
</dbReference>
<feature type="domain" description="Sushi" evidence="6">
    <location>
        <begin position="1218"/>
        <end position="1272"/>
    </location>
</feature>
<evidence type="ECO:0000313" key="7">
    <source>
        <dbReference type="EMBL" id="CAK8697517.1"/>
    </source>
</evidence>
<dbReference type="InterPro" id="IPR051277">
    <property type="entry name" value="SEZ6_CSMD_C4BPB_Regulators"/>
</dbReference>
<dbReference type="Pfam" id="PF00084">
    <property type="entry name" value="Sushi"/>
    <property type="match status" value="14"/>
</dbReference>
<dbReference type="SUPFAM" id="SSF53300">
    <property type="entry name" value="vWA-like"/>
    <property type="match status" value="1"/>
</dbReference>
<keyword evidence="1" id="KW-0732">Signal</keyword>
<dbReference type="EMBL" id="CAWYQH010000163">
    <property type="protein sequence ID" value="CAK8697517.1"/>
    <property type="molecule type" value="Genomic_DNA"/>
</dbReference>
<evidence type="ECO:0000256" key="2">
    <source>
        <dbReference type="ARBA" id="ARBA00022737"/>
    </source>
</evidence>
<dbReference type="PANTHER" id="PTHR45656">
    <property type="entry name" value="PROTEIN CBR-CLEC-78"/>
    <property type="match status" value="1"/>
</dbReference>
<feature type="domain" description="Sushi" evidence="6">
    <location>
        <begin position="461"/>
        <end position="516"/>
    </location>
</feature>
<evidence type="ECO:0000256" key="1">
    <source>
        <dbReference type="ARBA" id="ARBA00022729"/>
    </source>
</evidence>
<feature type="domain" description="Sushi" evidence="6">
    <location>
        <begin position="738"/>
        <end position="792"/>
    </location>
</feature>
<dbReference type="Pfam" id="PF00092">
    <property type="entry name" value="VWA"/>
    <property type="match status" value="1"/>
</dbReference>
<dbReference type="SMART" id="SM00181">
    <property type="entry name" value="EGF"/>
    <property type="match status" value="7"/>
</dbReference>
<feature type="domain" description="Sushi" evidence="6">
    <location>
        <begin position="49"/>
        <end position="105"/>
    </location>
</feature>
<dbReference type="InterPro" id="IPR002035">
    <property type="entry name" value="VWF_A"/>
</dbReference>
<dbReference type="CDD" id="cd00033">
    <property type="entry name" value="CCP"/>
    <property type="match status" value="19"/>
</dbReference>
<feature type="domain" description="Sushi" evidence="6">
    <location>
        <begin position="1069"/>
        <end position="1135"/>
    </location>
</feature>